<dbReference type="AlphaFoldDB" id="A0A093VT66"/>
<gene>
    <name evidence="3" type="ORF">GQ26_0080550</name>
</gene>
<keyword evidence="1" id="KW-1133">Transmembrane helix</keyword>
<organism evidence="3">
    <name type="scientific">Talaromyces marneffei PM1</name>
    <dbReference type="NCBI Taxonomy" id="1077442"/>
    <lineage>
        <taxon>Eukaryota</taxon>
        <taxon>Fungi</taxon>
        <taxon>Dikarya</taxon>
        <taxon>Ascomycota</taxon>
        <taxon>Pezizomycotina</taxon>
        <taxon>Eurotiomycetes</taxon>
        <taxon>Eurotiomycetidae</taxon>
        <taxon>Eurotiales</taxon>
        <taxon>Trichocomaceae</taxon>
        <taxon>Talaromyces</taxon>
        <taxon>Talaromyces sect. Talaromyces</taxon>
    </lineage>
</organism>
<sequence>MTVQFSSLKRWAFILPTITVASWLAMLGTLVGSWFASGQPRYVSEEDTQTIAFISDIGAQHLKPVFIAGASISMTTYIPSLIVYFYYMSPARVPLSSSSESITRANSLPPTSIYSTPPPSSLASQHHLQQEEKWHQSLLSQIGIPLLSILFSLIGATSLVLLTIFDTARYTSAHQLLLPTSICSHILGCLILCFWTVICFRQYKAQIQHTKYSGGIYSGDKFTLELYMPRIPIFRPSLVIKAVIIAIEFGLVTLFAVMTWWLKTFDQAAVIEWVVVLTFGGYMLCLIVDLWVLGSSSVPVSVVDNERGL</sequence>
<dbReference type="InterPro" id="IPR019402">
    <property type="entry name" value="CWH43_N"/>
</dbReference>
<evidence type="ECO:0000313" key="3">
    <source>
        <dbReference type="EMBL" id="KFX49826.1"/>
    </source>
</evidence>
<evidence type="ECO:0000256" key="1">
    <source>
        <dbReference type="SAM" id="Phobius"/>
    </source>
</evidence>
<feature type="transmembrane region" description="Helical" evidence="1">
    <location>
        <begin position="177"/>
        <end position="200"/>
    </location>
</feature>
<feature type="transmembrane region" description="Helical" evidence="1">
    <location>
        <begin position="273"/>
        <end position="293"/>
    </location>
</feature>
<feature type="domain" description="CWH43-like N-terminal" evidence="2">
    <location>
        <begin position="13"/>
        <end position="291"/>
    </location>
</feature>
<protein>
    <submittedName>
        <fullName evidence="3">Protein SFK1</fullName>
    </submittedName>
</protein>
<dbReference type="EMBL" id="JPOX01000008">
    <property type="protein sequence ID" value="KFX49826.1"/>
    <property type="molecule type" value="Genomic_DNA"/>
</dbReference>
<accession>A0A093VT66</accession>
<feature type="transmembrane region" description="Helical" evidence="1">
    <location>
        <begin position="238"/>
        <end position="261"/>
    </location>
</feature>
<dbReference type="Pfam" id="PF10277">
    <property type="entry name" value="Frag1"/>
    <property type="match status" value="1"/>
</dbReference>
<keyword evidence="1" id="KW-0472">Membrane</keyword>
<proteinExistence type="predicted"/>
<evidence type="ECO:0000259" key="2">
    <source>
        <dbReference type="Pfam" id="PF10277"/>
    </source>
</evidence>
<reference evidence="3" key="1">
    <citation type="journal article" date="2014" name="PLoS Genet.">
        <title>Signature Gene Expression Reveals Novel Clues to the Molecular Mechanisms of Dimorphic Transition in Penicillium marneffei.</title>
        <authorList>
            <person name="Yang E."/>
            <person name="Wang G."/>
            <person name="Cai J."/>
            <person name="Woo P.C."/>
            <person name="Lau S.K."/>
            <person name="Yuen K.-Y."/>
            <person name="Chow W.-N."/>
            <person name="Lin X."/>
        </authorList>
    </citation>
    <scope>NUCLEOTIDE SEQUENCE [LARGE SCALE GENOMIC DNA]</scope>
    <source>
        <strain evidence="3">PM1</strain>
    </source>
</reference>
<feature type="transmembrane region" description="Helical" evidence="1">
    <location>
        <begin position="142"/>
        <end position="165"/>
    </location>
</feature>
<name>A0A093VT66_TALMA</name>
<feature type="transmembrane region" description="Helical" evidence="1">
    <location>
        <begin position="12"/>
        <end position="36"/>
    </location>
</feature>
<feature type="transmembrane region" description="Helical" evidence="1">
    <location>
        <begin position="65"/>
        <end position="87"/>
    </location>
</feature>
<keyword evidence="1" id="KW-0812">Transmembrane</keyword>
<comment type="caution">
    <text evidence="3">The sequence shown here is derived from an EMBL/GenBank/DDBJ whole genome shotgun (WGS) entry which is preliminary data.</text>
</comment>